<feature type="region of interest" description="Disordered" evidence="1">
    <location>
        <begin position="72"/>
        <end position="91"/>
    </location>
</feature>
<dbReference type="KEGG" id="pswu:SY83_10475"/>
<dbReference type="PATRIC" id="fig|1178515.4.peg.2102"/>
<keyword evidence="3" id="KW-1185">Reference proteome</keyword>
<gene>
    <name evidence="2" type="ORF">SY83_10475</name>
</gene>
<name>A0A172THT6_9BACL</name>
<dbReference type="RefSeq" id="WP_068606260.1">
    <property type="nucleotide sequence ID" value="NZ_CP011388.1"/>
</dbReference>
<organism evidence="2 3">
    <name type="scientific">Paenibacillus swuensis</name>
    <dbReference type="NCBI Taxonomy" id="1178515"/>
    <lineage>
        <taxon>Bacteria</taxon>
        <taxon>Bacillati</taxon>
        <taxon>Bacillota</taxon>
        <taxon>Bacilli</taxon>
        <taxon>Bacillales</taxon>
        <taxon>Paenibacillaceae</taxon>
        <taxon>Paenibacillus</taxon>
    </lineage>
</organism>
<sequence>MSHHESLTPEEIALLLAPADETAEEKEAFSDDSVNSKAENTDKLNPEYASAEQVKVPGLAFIENEPAFLPRSKRRRGMKDSLLSRLLRPKS</sequence>
<feature type="region of interest" description="Disordered" evidence="1">
    <location>
        <begin position="19"/>
        <end position="50"/>
    </location>
</feature>
<reference evidence="2 3" key="1">
    <citation type="submission" date="2015-01" db="EMBL/GenBank/DDBJ databases">
        <title>Paenibacillus swuensis/DY6/whole genome sequencing.</title>
        <authorList>
            <person name="Kim M.K."/>
            <person name="Srinivasan S."/>
            <person name="Lee J.-J."/>
        </authorList>
    </citation>
    <scope>NUCLEOTIDE SEQUENCE [LARGE SCALE GENOMIC DNA]</scope>
    <source>
        <strain evidence="2 3">DY6</strain>
    </source>
</reference>
<protein>
    <submittedName>
        <fullName evidence="2">Uncharacterized protein</fullName>
    </submittedName>
</protein>
<evidence type="ECO:0000313" key="3">
    <source>
        <dbReference type="Proteomes" id="UP000076927"/>
    </source>
</evidence>
<dbReference type="AlphaFoldDB" id="A0A172THT6"/>
<proteinExistence type="predicted"/>
<evidence type="ECO:0000313" key="2">
    <source>
        <dbReference type="EMBL" id="ANE46625.1"/>
    </source>
</evidence>
<accession>A0A172THT6</accession>
<dbReference type="EMBL" id="CP011388">
    <property type="protein sequence ID" value="ANE46625.1"/>
    <property type="molecule type" value="Genomic_DNA"/>
</dbReference>
<dbReference type="Proteomes" id="UP000076927">
    <property type="component" value="Chromosome"/>
</dbReference>
<evidence type="ECO:0000256" key="1">
    <source>
        <dbReference type="SAM" id="MobiDB-lite"/>
    </source>
</evidence>